<accession>A0A6J4HEX5</accession>
<gene>
    <name evidence="7" type="primary">minC</name>
    <name evidence="11" type="ORF">AVDCRST_MAG26-610</name>
</gene>
<dbReference type="GO" id="GO:0000902">
    <property type="term" value="P:cell morphogenesis"/>
    <property type="evidence" value="ECO:0007669"/>
    <property type="project" value="InterPro"/>
</dbReference>
<proteinExistence type="inferred from homology"/>
<evidence type="ECO:0000256" key="8">
    <source>
        <dbReference type="SAM" id="MobiDB-lite"/>
    </source>
</evidence>
<dbReference type="InterPro" id="IPR013033">
    <property type="entry name" value="MinC"/>
</dbReference>
<comment type="subunit">
    <text evidence="6 7">Interacts with MinD and FtsZ.</text>
</comment>
<evidence type="ECO:0000256" key="5">
    <source>
        <dbReference type="ARBA" id="ARBA00025606"/>
    </source>
</evidence>
<evidence type="ECO:0000256" key="6">
    <source>
        <dbReference type="ARBA" id="ARBA00046874"/>
    </source>
</evidence>
<feature type="region of interest" description="Disordered" evidence="8">
    <location>
        <begin position="190"/>
        <end position="220"/>
    </location>
</feature>
<dbReference type="Pfam" id="PF03775">
    <property type="entry name" value="MinC_C"/>
    <property type="match status" value="1"/>
</dbReference>
<dbReference type="GO" id="GO:0000917">
    <property type="term" value="P:division septum assembly"/>
    <property type="evidence" value="ECO:0007669"/>
    <property type="project" value="UniProtKB-KW"/>
</dbReference>
<comment type="similarity">
    <text evidence="1 7">Belongs to the MinC family.</text>
</comment>
<dbReference type="SUPFAM" id="SSF63848">
    <property type="entry name" value="Cell-division inhibitor MinC, C-terminal domain"/>
    <property type="match status" value="1"/>
</dbReference>
<evidence type="ECO:0000256" key="4">
    <source>
        <dbReference type="ARBA" id="ARBA00023306"/>
    </source>
</evidence>
<dbReference type="NCBIfam" id="TIGR01222">
    <property type="entry name" value="minC"/>
    <property type="match status" value="1"/>
</dbReference>
<evidence type="ECO:0000256" key="2">
    <source>
        <dbReference type="ARBA" id="ARBA00022618"/>
    </source>
</evidence>
<dbReference type="InterPro" id="IPR005526">
    <property type="entry name" value="Septum_form_inhib_MinC_C"/>
</dbReference>
<dbReference type="Gene3D" id="2.160.20.70">
    <property type="match status" value="1"/>
</dbReference>
<dbReference type="InterPro" id="IPR007874">
    <property type="entry name" value="MinC_N"/>
</dbReference>
<evidence type="ECO:0000259" key="9">
    <source>
        <dbReference type="Pfam" id="PF03775"/>
    </source>
</evidence>
<dbReference type="GO" id="GO:1901891">
    <property type="term" value="P:regulation of cell septum assembly"/>
    <property type="evidence" value="ECO:0007669"/>
    <property type="project" value="InterPro"/>
</dbReference>
<protein>
    <recommendedName>
        <fullName evidence="7">Probable septum site-determining protein MinC</fullName>
    </recommendedName>
</protein>
<keyword evidence="3 7" id="KW-0717">Septation</keyword>
<reference evidence="11" key="1">
    <citation type="submission" date="2020-02" db="EMBL/GenBank/DDBJ databases">
        <authorList>
            <person name="Meier V. D."/>
        </authorList>
    </citation>
    <scope>NUCLEOTIDE SEQUENCE</scope>
    <source>
        <strain evidence="11">AVDCRST_MAG26</strain>
    </source>
</reference>
<sequence length="220" mass="23373">MTTPVAIKGGKDGLRLVLDETAPWHDVLQELHERLSDGVEFFQGAHITVDTGERALGDEDLTELLQLMGGHGLQPSVLATSTREGRSAGRAAGITTRPTARAVQPPPQHEPDSGMLIQRTLRSGQVLRHHGHVTLMGDVNPGAEIVAGGSIVVWGRLRGTAHAGALGDTSAVICALELAPTLLRIADSLARPPESRPSGPEMARITPDGIEVEPWESVKR</sequence>
<dbReference type="PANTHER" id="PTHR34108:SF1">
    <property type="entry name" value="SEPTUM SITE-DETERMINING PROTEIN MINC"/>
    <property type="match status" value="1"/>
</dbReference>
<feature type="domain" description="Septum formation inhibitor MinC N-terminal" evidence="10">
    <location>
        <begin position="5"/>
        <end position="75"/>
    </location>
</feature>
<comment type="function">
    <text evidence="5 7">Cell division inhibitor that blocks the formation of polar Z ring septums. Rapidly oscillates between the poles of the cell to destabilize FtsZ filaments that have formed before they mature into polar Z rings. Prevents FtsZ polymerization.</text>
</comment>
<dbReference type="AlphaFoldDB" id="A0A6J4HEX5"/>
<evidence type="ECO:0000256" key="1">
    <source>
        <dbReference type="ARBA" id="ARBA00006291"/>
    </source>
</evidence>
<dbReference type="EMBL" id="CADCTK010000158">
    <property type="protein sequence ID" value="CAA9222775.1"/>
    <property type="molecule type" value="Genomic_DNA"/>
</dbReference>
<dbReference type="InterPro" id="IPR016098">
    <property type="entry name" value="CAP/MinC_C"/>
</dbReference>
<dbReference type="PANTHER" id="PTHR34108">
    <property type="entry name" value="SEPTUM SITE-DETERMINING PROTEIN MINC"/>
    <property type="match status" value="1"/>
</dbReference>
<keyword evidence="2 7" id="KW-0132">Cell division</keyword>
<organism evidence="11">
    <name type="scientific">uncultured Chloroflexia bacterium</name>
    <dbReference type="NCBI Taxonomy" id="1672391"/>
    <lineage>
        <taxon>Bacteria</taxon>
        <taxon>Bacillati</taxon>
        <taxon>Chloroflexota</taxon>
        <taxon>Chloroflexia</taxon>
        <taxon>environmental samples</taxon>
    </lineage>
</organism>
<dbReference type="Gene3D" id="3.30.160.540">
    <property type="match status" value="1"/>
</dbReference>
<dbReference type="GO" id="GO:0051302">
    <property type="term" value="P:regulation of cell division"/>
    <property type="evidence" value="ECO:0007669"/>
    <property type="project" value="InterPro"/>
</dbReference>
<dbReference type="InterPro" id="IPR036145">
    <property type="entry name" value="MinC_C_sf"/>
</dbReference>
<feature type="domain" description="Septum formation inhibitor MinC C-terminal" evidence="9">
    <location>
        <begin position="117"/>
        <end position="209"/>
    </location>
</feature>
<evidence type="ECO:0000256" key="7">
    <source>
        <dbReference type="HAMAP-Rule" id="MF_00267"/>
    </source>
</evidence>
<evidence type="ECO:0000259" key="10">
    <source>
        <dbReference type="Pfam" id="PF05209"/>
    </source>
</evidence>
<evidence type="ECO:0000313" key="11">
    <source>
        <dbReference type="EMBL" id="CAA9222775.1"/>
    </source>
</evidence>
<dbReference type="HAMAP" id="MF_00267">
    <property type="entry name" value="MinC"/>
    <property type="match status" value="1"/>
</dbReference>
<keyword evidence="4 7" id="KW-0131">Cell cycle</keyword>
<name>A0A6J4HEX5_9CHLR</name>
<dbReference type="Pfam" id="PF05209">
    <property type="entry name" value="MinC_N"/>
    <property type="match status" value="1"/>
</dbReference>
<evidence type="ECO:0000256" key="3">
    <source>
        <dbReference type="ARBA" id="ARBA00023210"/>
    </source>
</evidence>